<name>A0A9Q3ENN3_9BASI</name>
<accession>A0A9Q3ENN3</accession>
<sequence>MERQSQNKEPQKKADIPGTYIEEEKQEERVIIPTKFQISNIPKPDKPEEEIENIANKNEDEEIPKEEKKFRKPPKKQVETKLEIDKIIKKIMQQKINLTIEESLRMLPNFVHKLQELSEKDKEKIESLNSMDIQERLLKFGFKEIPKPKIHYSCPLGFMEIFIGKEEYPIKALVDTGAELKIIPEEIAIKASLTTRNLNMNLRGLEAILLHWWHFQNLLQ</sequence>
<dbReference type="GO" id="GO:0006508">
    <property type="term" value="P:proteolysis"/>
    <property type="evidence" value="ECO:0007669"/>
    <property type="project" value="InterPro"/>
</dbReference>
<keyword evidence="4" id="KW-1185">Reference proteome</keyword>
<dbReference type="PROSITE" id="PS50175">
    <property type="entry name" value="ASP_PROT_RETROV"/>
    <property type="match status" value="1"/>
</dbReference>
<gene>
    <name evidence="3" type="ORF">O181_061848</name>
</gene>
<dbReference type="Proteomes" id="UP000765509">
    <property type="component" value="Unassembled WGS sequence"/>
</dbReference>
<evidence type="ECO:0000259" key="2">
    <source>
        <dbReference type="PROSITE" id="PS50175"/>
    </source>
</evidence>
<evidence type="ECO:0000313" key="3">
    <source>
        <dbReference type="EMBL" id="MBW0522133.1"/>
    </source>
</evidence>
<evidence type="ECO:0000313" key="4">
    <source>
        <dbReference type="Proteomes" id="UP000765509"/>
    </source>
</evidence>
<feature type="domain" description="Peptidase A2" evidence="2">
    <location>
        <begin position="170"/>
        <end position="205"/>
    </location>
</feature>
<dbReference type="EMBL" id="AVOT02029339">
    <property type="protein sequence ID" value="MBW0522133.1"/>
    <property type="molecule type" value="Genomic_DNA"/>
</dbReference>
<protein>
    <recommendedName>
        <fullName evidence="2">Peptidase A2 domain-containing protein</fullName>
    </recommendedName>
</protein>
<feature type="compositionally biased region" description="Basic and acidic residues" evidence="1">
    <location>
        <begin position="1"/>
        <end position="15"/>
    </location>
</feature>
<organism evidence="3 4">
    <name type="scientific">Austropuccinia psidii MF-1</name>
    <dbReference type="NCBI Taxonomy" id="1389203"/>
    <lineage>
        <taxon>Eukaryota</taxon>
        <taxon>Fungi</taxon>
        <taxon>Dikarya</taxon>
        <taxon>Basidiomycota</taxon>
        <taxon>Pucciniomycotina</taxon>
        <taxon>Pucciniomycetes</taxon>
        <taxon>Pucciniales</taxon>
        <taxon>Sphaerophragmiaceae</taxon>
        <taxon>Austropuccinia</taxon>
    </lineage>
</organism>
<comment type="caution">
    <text evidence="3">The sequence shown here is derived from an EMBL/GenBank/DDBJ whole genome shotgun (WGS) entry which is preliminary data.</text>
</comment>
<dbReference type="OrthoDB" id="2749819at2759"/>
<evidence type="ECO:0000256" key="1">
    <source>
        <dbReference type="SAM" id="MobiDB-lite"/>
    </source>
</evidence>
<dbReference type="AlphaFoldDB" id="A0A9Q3ENN3"/>
<dbReference type="InterPro" id="IPR001995">
    <property type="entry name" value="Peptidase_A2_cat"/>
</dbReference>
<proteinExistence type="predicted"/>
<feature type="region of interest" description="Disordered" evidence="1">
    <location>
        <begin position="1"/>
        <end position="25"/>
    </location>
</feature>
<feature type="region of interest" description="Disordered" evidence="1">
    <location>
        <begin position="54"/>
        <end position="74"/>
    </location>
</feature>
<dbReference type="GO" id="GO:0004190">
    <property type="term" value="F:aspartic-type endopeptidase activity"/>
    <property type="evidence" value="ECO:0007669"/>
    <property type="project" value="InterPro"/>
</dbReference>
<reference evidence="3" key="1">
    <citation type="submission" date="2021-03" db="EMBL/GenBank/DDBJ databases">
        <title>Draft genome sequence of rust myrtle Austropuccinia psidii MF-1, a brazilian biotype.</title>
        <authorList>
            <person name="Quecine M.C."/>
            <person name="Pachon D.M.R."/>
            <person name="Bonatelli M.L."/>
            <person name="Correr F.H."/>
            <person name="Franceschini L.M."/>
            <person name="Leite T.F."/>
            <person name="Margarido G.R.A."/>
            <person name="Almeida C.A."/>
            <person name="Ferrarezi J.A."/>
            <person name="Labate C.A."/>
        </authorList>
    </citation>
    <scope>NUCLEOTIDE SEQUENCE</scope>
    <source>
        <strain evidence="3">MF-1</strain>
    </source>
</reference>